<dbReference type="AlphaFoldDB" id="A0A7V1GEV2"/>
<organism evidence="1">
    <name type="scientific">Pseudoalteromonas prydzensis</name>
    <dbReference type="NCBI Taxonomy" id="182141"/>
    <lineage>
        <taxon>Bacteria</taxon>
        <taxon>Pseudomonadati</taxon>
        <taxon>Pseudomonadota</taxon>
        <taxon>Gammaproteobacteria</taxon>
        <taxon>Alteromonadales</taxon>
        <taxon>Pseudoalteromonadaceae</taxon>
        <taxon>Pseudoalteromonas</taxon>
    </lineage>
</organism>
<reference evidence="1" key="1">
    <citation type="journal article" date="2020" name="mSystems">
        <title>Genome- and Community-Level Interaction Insights into Carbon Utilization and Element Cycling Functions of Hydrothermarchaeota in Hydrothermal Sediment.</title>
        <authorList>
            <person name="Zhou Z."/>
            <person name="Liu Y."/>
            <person name="Xu W."/>
            <person name="Pan J."/>
            <person name="Luo Z.H."/>
            <person name="Li M."/>
        </authorList>
    </citation>
    <scope>NUCLEOTIDE SEQUENCE [LARGE SCALE GENOMIC DNA]</scope>
    <source>
        <strain evidence="1">HyVt-346</strain>
    </source>
</reference>
<proteinExistence type="predicted"/>
<accession>A0A7V1GEV2</accession>
<sequence length="207" mass="24124">MIKTYHFSPNTPVLRDIAINTQRVVALDSAQSLPCIVFCASVLESFINESFEYRRYLGSGARSCYTVREYAFEMHRMVAERERLQDKYFYALKLFFDNEDFKSQSVFESFKILVEVRNAIVHNKPEVMVTDGAASKPNIDLKSYPKFIRQLKSKRIISEVDGTTSWIDLLQSEEVAAWSVKTMNDMIQLFMSALDDGEYKECFTRYY</sequence>
<protein>
    <recommendedName>
        <fullName evidence="2">RiboL-PSP-HEPN domain-containing protein</fullName>
    </recommendedName>
</protein>
<gene>
    <name evidence="1" type="ORF">ENH88_12500</name>
</gene>
<dbReference type="Proteomes" id="UP000886188">
    <property type="component" value="Unassembled WGS sequence"/>
</dbReference>
<dbReference type="EMBL" id="DRGM01000128">
    <property type="protein sequence ID" value="HEA17240.1"/>
    <property type="molecule type" value="Genomic_DNA"/>
</dbReference>
<evidence type="ECO:0000313" key="1">
    <source>
        <dbReference type="EMBL" id="HEA17240.1"/>
    </source>
</evidence>
<name>A0A7V1GEV2_9GAMM</name>
<evidence type="ECO:0008006" key="2">
    <source>
        <dbReference type="Google" id="ProtNLM"/>
    </source>
</evidence>
<comment type="caution">
    <text evidence="1">The sequence shown here is derived from an EMBL/GenBank/DDBJ whole genome shotgun (WGS) entry which is preliminary data.</text>
</comment>